<dbReference type="Pfam" id="PF00528">
    <property type="entry name" value="BPD_transp_1"/>
    <property type="match status" value="1"/>
</dbReference>
<accession>A0A4R3ZWB4</accession>
<evidence type="ECO:0000259" key="8">
    <source>
        <dbReference type="PROSITE" id="PS50928"/>
    </source>
</evidence>
<evidence type="ECO:0000313" key="10">
    <source>
        <dbReference type="Proteomes" id="UP000295805"/>
    </source>
</evidence>
<evidence type="ECO:0000256" key="4">
    <source>
        <dbReference type="ARBA" id="ARBA00022692"/>
    </source>
</evidence>
<comment type="similarity">
    <text evidence="7">Belongs to the binding-protein-dependent transport system permease family.</text>
</comment>
<comment type="caution">
    <text evidence="9">The sequence shown here is derived from an EMBL/GenBank/DDBJ whole genome shotgun (WGS) entry which is preliminary data.</text>
</comment>
<keyword evidence="3" id="KW-1003">Cell membrane</keyword>
<evidence type="ECO:0000256" key="1">
    <source>
        <dbReference type="ARBA" id="ARBA00004651"/>
    </source>
</evidence>
<reference evidence="9 10" key="1">
    <citation type="submission" date="2019-03" db="EMBL/GenBank/DDBJ databases">
        <title>Root nodule microbial communities of legume samples collected from USA, Mexico and Botswana.</title>
        <authorList>
            <person name="Hirsch A."/>
        </authorList>
    </citation>
    <scope>NUCLEOTIDE SEQUENCE [LARGE SCALE GENOMIC DNA]</scope>
    <source>
        <strain evidence="9 10">55</strain>
    </source>
</reference>
<dbReference type="GO" id="GO:0005886">
    <property type="term" value="C:plasma membrane"/>
    <property type="evidence" value="ECO:0007669"/>
    <property type="project" value="UniProtKB-SubCell"/>
</dbReference>
<dbReference type="InterPro" id="IPR035906">
    <property type="entry name" value="MetI-like_sf"/>
</dbReference>
<dbReference type="GeneID" id="89531597"/>
<feature type="transmembrane region" description="Helical" evidence="7">
    <location>
        <begin position="177"/>
        <end position="198"/>
    </location>
</feature>
<evidence type="ECO:0000256" key="7">
    <source>
        <dbReference type="RuleBase" id="RU363032"/>
    </source>
</evidence>
<feature type="transmembrane region" description="Helical" evidence="7">
    <location>
        <begin position="149"/>
        <end position="171"/>
    </location>
</feature>
<dbReference type="PANTHER" id="PTHR30151:SF41">
    <property type="entry name" value="ABC TRANSPORTER PERMEASE PROTEIN"/>
    <property type="match status" value="1"/>
</dbReference>
<protein>
    <submittedName>
        <fullName evidence="9">NitT/TauT family transport system permease protein</fullName>
    </submittedName>
</protein>
<comment type="subcellular location">
    <subcellularLocation>
        <location evidence="1 7">Cell membrane</location>
        <topology evidence="1 7">Multi-pass membrane protein</topology>
    </subcellularLocation>
</comment>
<dbReference type="InterPro" id="IPR000515">
    <property type="entry name" value="MetI-like"/>
</dbReference>
<evidence type="ECO:0000256" key="3">
    <source>
        <dbReference type="ARBA" id="ARBA00022475"/>
    </source>
</evidence>
<dbReference type="CDD" id="cd06261">
    <property type="entry name" value="TM_PBP2"/>
    <property type="match status" value="1"/>
</dbReference>
<keyword evidence="4 7" id="KW-0812">Transmembrane</keyword>
<dbReference type="PROSITE" id="PS50928">
    <property type="entry name" value="ABC_TM1"/>
    <property type="match status" value="1"/>
</dbReference>
<keyword evidence="2 7" id="KW-0813">Transport</keyword>
<dbReference type="Gene3D" id="1.10.3720.10">
    <property type="entry name" value="MetI-like"/>
    <property type="match status" value="1"/>
</dbReference>
<dbReference type="RefSeq" id="WP_407935062.1">
    <property type="nucleotide sequence ID" value="NZ_CP143053.1"/>
</dbReference>
<feature type="transmembrane region" description="Helical" evidence="7">
    <location>
        <begin position="277"/>
        <end position="298"/>
    </location>
</feature>
<dbReference type="EMBL" id="SMCX01000005">
    <property type="protein sequence ID" value="TCW24981.1"/>
    <property type="molecule type" value="Genomic_DNA"/>
</dbReference>
<dbReference type="Proteomes" id="UP000295805">
    <property type="component" value="Unassembled WGS sequence"/>
</dbReference>
<evidence type="ECO:0000313" key="9">
    <source>
        <dbReference type="EMBL" id="TCW24981.1"/>
    </source>
</evidence>
<sequence length="313" mass="33291">MNGITARAAGPTMRTDGDDDEVITTAVSSAPVAGPAGGAEKSPVARSRPWLSADGPAVRYGGPLAVLAAVLGLWYFVSYAVLEPSRRFLLPAPHVVVTDGLFGPSISGMLEALGRTATVALTGLAIAFVIGVVWAIVMSQEKWAERSLFPYAVVLQCIPILALVPLIGFWFGFGFTARVFVCVLIALFPIVSNTLFGLKSVDPGLRRLFTLHHAGRLTVLRKLEAPAALPALFEGLRVAAGLSVVGAIVGDFFFKQGDPGIGILIDTFRARLQSPELFASIILASLLGVAVFLFFGLLSRRVVGRWYNPDSDR</sequence>
<evidence type="ECO:0000256" key="5">
    <source>
        <dbReference type="ARBA" id="ARBA00022989"/>
    </source>
</evidence>
<feature type="transmembrane region" description="Helical" evidence="7">
    <location>
        <begin position="60"/>
        <end position="82"/>
    </location>
</feature>
<feature type="domain" description="ABC transmembrane type-1" evidence="8">
    <location>
        <begin position="113"/>
        <end position="299"/>
    </location>
</feature>
<keyword evidence="5 7" id="KW-1133">Transmembrane helix</keyword>
<feature type="transmembrane region" description="Helical" evidence="7">
    <location>
        <begin position="116"/>
        <end position="137"/>
    </location>
</feature>
<evidence type="ECO:0000256" key="6">
    <source>
        <dbReference type="ARBA" id="ARBA00023136"/>
    </source>
</evidence>
<dbReference type="SUPFAM" id="SSF161098">
    <property type="entry name" value="MetI-like"/>
    <property type="match status" value="1"/>
</dbReference>
<keyword evidence="6 7" id="KW-0472">Membrane</keyword>
<dbReference type="PANTHER" id="PTHR30151">
    <property type="entry name" value="ALKANE SULFONATE ABC TRANSPORTER-RELATED, MEMBRANE SUBUNIT"/>
    <property type="match status" value="1"/>
</dbReference>
<dbReference type="GO" id="GO:0055085">
    <property type="term" value="P:transmembrane transport"/>
    <property type="evidence" value="ECO:0007669"/>
    <property type="project" value="InterPro"/>
</dbReference>
<evidence type="ECO:0000256" key="2">
    <source>
        <dbReference type="ARBA" id="ARBA00022448"/>
    </source>
</evidence>
<organism evidence="9 10">
    <name type="scientific">Dietzia cinnamea</name>
    <dbReference type="NCBI Taxonomy" id="321318"/>
    <lineage>
        <taxon>Bacteria</taxon>
        <taxon>Bacillati</taxon>
        <taxon>Actinomycetota</taxon>
        <taxon>Actinomycetes</taxon>
        <taxon>Mycobacteriales</taxon>
        <taxon>Dietziaceae</taxon>
        <taxon>Dietzia</taxon>
    </lineage>
</organism>
<gene>
    <name evidence="9" type="ORF">EDD19_10539</name>
</gene>
<dbReference type="AlphaFoldDB" id="A0A4R3ZWB4"/>
<proteinExistence type="inferred from homology"/>
<name>A0A4R3ZWB4_9ACTN</name>